<comment type="caution">
    <text evidence="2">The sequence shown here is derived from an EMBL/GenBank/DDBJ whole genome shotgun (WGS) entry which is preliminary data.</text>
</comment>
<evidence type="ECO:0000313" key="2">
    <source>
        <dbReference type="EMBL" id="GLB40004.1"/>
    </source>
</evidence>
<dbReference type="InterPro" id="IPR052228">
    <property type="entry name" value="Sec_Metab_Biosynth_Oxidored"/>
</dbReference>
<accession>A0A9P3PR30</accession>
<proteinExistence type="predicted"/>
<name>A0A9P3PR30_LYOSH</name>
<evidence type="ECO:0000256" key="1">
    <source>
        <dbReference type="ARBA" id="ARBA00023002"/>
    </source>
</evidence>
<reference evidence="2" key="1">
    <citation type="submission" date="2022-07" db="EMBL/GenBank/DDBJ databases">
        <title>The genome of Lyophyllum shimeji provides insight into the initial evolution of ectomycorrhizal fungal genome.</title>
        <authorList>
            <person name="Kobayashi Y."/>
            <person name="Shibata T."/>
            <person name="Hirakawa H."/>
            <person name="Shigenobu S."/>
            <person name="Nishiyama T."/>
            <person name="Yamada A."/>
            <person name="Hasebe M."/>
            <person name="Kawaguchi M."/>
        </authorList>
    </citation>
    <scope>NUCLEOTIDE SEQUENCE</scope>
    <source>
        <strain evidence="2">AT787</strain>
    </source>
</reference>
<dbReference type="OrthoDB" id="2898509at2759"/>
<evidence type="ECO:0000313" key="3">
    <source>
        <dbReference type="Proteomes" id="UP001063166"/>
    </source>
</evidence>
<dbReference type="EMBL" id="BRPK01000007">
    <property type="protein sequence ID" value="GLB40004.1"/>
    <property type="molecule type" value="Genomic_DNA"/>
</dbReference>
<keyword evidence="1" id="KW-0560">Oxidoreductase</keyword>
<gene>
    <name evidence="2" type="ORF">LshimejAT787_0705140</name>
</gene>
<dbReference type="Proteomes" id="UP001063166">
    <property type="component" value="Unassembled WGS sequence"/>
</dbReference>
<protein>
    <submittedName>
        <fullName evidence="2">KR domain containing protein</fullName>
    </submittedName>
</protein>
<dbReference type="PANTHER" id="PTHR47534">
    <property type="entry name" value="YALI0E05731P"/>
    <property type="match status" value="1"/>
</dbReference>
<dbReference type="Pfam" id="PF00106">
    <property type="entry name" value="adh_short"/>
    <property type="match status" value="1"/>
</dbReference>
<dbReference type="Gene3D" id="3.40.50.720">
    <property type="entry name" value="NAD(P)-binding Rossmann-like Domain"/>
    <property type="match status" value="1"/>
</dbReference>
<dbReference type="GO" id="GO:0016491">
    <property type="term" value="F:oxidoreductase activity"/>
    <property type="evidence" value="ECO:0007669"/>
    <property type="project" value="UniProtKB-KW"/>
</dbReference>
<dbReference type="InterPro" id="IPR036291">
    <property type="entry name" value="NAD(P)-bd_dom_sf"/>
</dbReference>
<organism evidence="2 3">
    <name type="scientific">Lyophyllum shimeji</name>
    <name type="common">Hon-shimeji</name>
    <name type="synonym">Tricholoma shimeji</name>
    <dbReference type="NCBI Taxonomy" id="47721"/>
    <lineage>
        <taxon>Eukaryota</taxon>
        <taxon>Fungi</taxon>
        <taxon>Dikarya</taxon>
        <taxon>Basidiomycota</taxon>
        <taxon>Agaricomycotina</taxon>
        <taxon>Agaricomycetes</taxon>
        <taxon>Agaricomycetidae</taxon>
        <taxon>Agaricales</taxon>
        <taxon>Tricholomatineae</taxon>
        <taxon>Lyophyllaceae</taxon>
        <taxon>Lyophyllum</taxon>
    </lineage>
</organism>
<dbReference type="AlphaFoldDB" id="A0A9P3PR30"/>
<dbReference type="SUPFAM" id="SSF51735">
    <property type="entry name" value="NAD(P)-binding Rossmann-fold domains"/>
    <property type="match status" value="1"/>
</dbReference>
<dbReference type="InterPro" id="IPR002347">
    <property type="entry name" value="SDR_fam"/>
</dbReference>
<keyword evidence="3" id="KW-1185">Reference proteome</keyword>
<sequence>MVSLSEAKAINATYTPRYTPTAIFAGGTSGIGRAMAAHLARTTHGACNIVLVGRNRAAAEALFASLPTGTGKEYMRAFVRCDVSRMKNVRAAAGELRARLEREHVNLNFLVLTTGVLRFSGRRETEEGIDEKLALVYYSRFVWIQELVPLLEKVAGEGQDAKVMSVLAAGALAERVDLDDLGLARRYGGVKAMKVAPTYNDLMLEKFAALHPTVSFTHAFPGTVLTPILFPSSFPWKLLNPLLYVLYWFFAVSPDECAEYMWCALHTVGPGFHRRGERAQDQDWKNYYGSDEAREKLWEHTREVTQTTTD</sequence>
<dbReference type="PANTHER" id="PTHR47534:SF3">
    <property type="entry name" value="ALCOHOL DEHYDROGENASE-LIKE C-TERMINAL DOMAIN-CONTAINING PROTEIN"/>
    <property type="match status" value="1"/>
</dbReference>